<evidence type="ECO:0000256" key="1">
    <source>
        <dbReference type="ARBA" id="ARBA00022679"/>
    </source>
</evidence>
<dbReference type="Gene3D" id="3.40.630.30">
    <property type="match status" value="1"/>
</dbReference>
<evidence type="ECO:0000313" key="5">
    <source>
        <dbReference type="Proteomes" id="UP000192342"/>
    </source>
</evidence>
<reference evidence="4 5" key="1">
    <citation type="submission" date="2013-04" db="EMBL/GenBank/DDBJ databases">
        <title>Oceanococcus atlanticus 22II-S10r2 Genome Sequencing.</title>
        <authorList>
            <person name="Lai Q."/>
            <person name="Li G."/>
            <person name="Shao Z."/>
        </authorList>
    </citation>
    <scope>NUCLEOTIDE SEQUENCE [LARGE SCALE GENOMIC DNA]</scope>
    <source>
        <strain evidence="4 5">22II-S10r2</strain>
    </source>
</reference>
<protein>
    <submittedName>
        <fullName evidence="4">Putative acetyltransferase YsnE</fullName>
    </submittedName>
</protein>
<dbReference type="PROSITE" id="PS51186">
    <property type="entry name" value="GNAT"/>
    <property type="match status" value="1"/>
</dbReference>
<dbReference type="STRING" id="1317117.ATO7_11693"/>
<comment type="caution">
    <text evidence="4">The sequence shown here is derived from an EMBL/GenBank/DDBJ whole genome shotgun (WGS) entry which is preliminary data.</text>
</comment>
<dbReference type="EMBL" id="AQQV01000003">
    <property type="protein sequence ID" value="ORE85954.1"/>
    <property type="molecule type" value="Genomic_DNA"/>
</dbReference>
<keyword evidence="5" id="KW-1185">Reference proteome</keyword>
<name>A0A1Y1SCN3_9GAMM</name>
<dbReference type="InterPro" id="IPR016181">
    <property type="entry name" value="Acyl_CoA_acyltransferase"/>
</dbReference>
<evidence type="ECO:0000313" key="4">
    <source>
        <dbReference type="EMBL" id="ORE85954.1"/>
    </source>
</evidence>
<dbReference type="SUPFAM" id="SSF55729">
    <property type="entry name" value="Acyl-CoA N-acyltransferases (Nat)"/>
    <property type="match status" value="1"/>
</dbReference>
<accession>A0A1Y1SCN3</accession>
<dbReference type="PANTHER" id="PTHR43877:SF5">
    <property type="entry name" value="BLL8307 PROTEIN"/>
    <property type="match status" value="1"/>
</dbReference>
<dbReference type="PANTHER" id="PTHR43877">
    <property type="entry name" value="AMINOALKYLPHOSPHONATE N-ACETYLTRANSFERASE-RELATED-RELATED"/>
    <property type="match status" value="1"/>
</dbReference>
<gene>
    <name evidence="4" type="ORF">ATO7_11693</name>
</gene>
<dbReference type="RefSeq" id="WP_240499472.1">
    <property type="nucleotide sequence ID" value="NZ_AQQV01000003.1"/>
</dbReference>
<sequence>MTLSLDIRRGDLGNRAVRQLLQEHLNSMAEHSPPESIHALPIEQLSAIDVSFWCGWDGQQLAGCGALKELSPTAGEIKTMRTASSYLRRGVAAQILGHVMAEATKRGYTSLSLETGSADAFLPAQRLYQKYGFGYCEPFGDYEADPFSVFMTKTLA</sequence>
<dbReference type="InterPro" id="IPR000182">
    <property type="entry name" value="GNAT_dom"/>
</dbReference>
<dbReference type="Proteomes" id="UP000192342">
    <property type="component" value="Unassembled WGS sequence"/>
</dbReference>
<feature type="domain" description="N-acetyltransferase" evidence="3">
    <location>
        <begin position="5"/>
        <end position="156"/>
    </location>
</feature>
<evidence type="ECO:0000256" key="2">
    <source>
        <dbReference type="ARBA" id="ARBA00023315"/>
    </source>
</evidence>
<dbReference type="GO" id="GO:0016747">
    <property type="term" value="F:acyltransferase activity, transferring groups other than amino-acyl groups"/>
    <property type="evidence" value="ECO:0007669"/>
    <property type="project" value="InterPro"/>
</dbReference>
<organism evidence="4 5">
    <name type="scientific">Oceanococcus atlanticus</name>
    <dbReference type="NCBI Taxonomy" id="1317117"/>
    <lineage>
        <taxon>Bacteria</taxon>
        <taxon>Pseudomonadati</taxon>
        <taxon>Pseudomonadota</taxon>
        <taxon>Gammaproteobacteria</taxon>
        <taxon>Chromatiales</taxon>
        <taxon>Oceanococcaceae</taxon>
        <taxon>Oceanococcus</taxon>
    </lineage>
</organism>
<keyword evidence="2" id="KW-0012">Acyltransferase</keyword>
<dbReference type="AlphaFoldDB" id="A0A1Y1SCN3"/>
<dbReference type="InterPro" id="IPR050832">
    <property type="entry name" value="Bact_Acetyltransf"/>
</dbReference>
<dbReference type="Pfam" id="PF00583">
    <property type="entry name" value="Acetyltransf_1"/>
    <property type="match status" value="1"/>
</dbReference>
<evidence type="ECO:0000259" key="3">
    <source>
        <dbReference type="PROSITE" id="PS51186"/>
    </source>
</evidence>
<keyword evidence="1 4" id="KW-0808">Transferase</keyword>
<proteinExistence type="predicted"/>